<evidence type="ECO:0000313" key="2">
    <source>
        <dbReference type="EMBL" id="AWV89579.1"/>
    </source>
</evidence>
<gene>
    <name evidence="2" type="ORF">DN745_09615</name>
</gene>
<evidence type="ECO:0000256" key="1">
    <source>
        <dbReference type="SAM" id="Coils"/>
    </source>
</evidence>
<keyword evidence="1" id="KW-0175">Coiled coil</keyword>
<proteinExistence type="predicted"/>
<protein>
    <submittedName>
        <fullName evidence="2">Uncharacterized protein</fullName>
    </submittedName>
</protein>
<reference evidence="2 3" key="1">
    <citation type="submission" date="2018-06" db="EMBL/GenBank/DDBJ databases">
        <title>Lujinxingia sediminis gen. nov. sp. nov., a new facultative anaerobic member of the class Deltaproteobacteria, and proposal of Lujinxingaceae fam. nov.</title>
        <authorList>
            <person name="Guo L.-Y."/>
            <person name="Li C.-M."/>
            <person name="Wang S."/>
            <person name="Du Z.-J."/>
        </authorList>
    </citation>
    <scope>NUCLEOTIDE SEQUENCE [LARGE SCALE GENOMIC DNA]</scope>
    <source>
        <strain evidence="2 3">FA350</strain>
    </source>
</reference>
<accession>A0A2Z4FKT6</accession>
<dbReference type="EMBL" id="CP030032">
    <property type="protein sequence ID" value="AWV89579.1"/>
    <property type="molecule type" value="Genomic_DNA"/>
</dbReference>
<name>A0A2Z4FKT6_9DELT</name>
<evidence type="ECO:0000313" key="3">
    <source>
        <dbReference type="Proteomes" id="UP000249799"/>
    </source>
</evidence>
<keyword evidence="3" id="KW-1185">Reference proteome</keyword>
<sequence>MLAQHEAGPGAAAAAEDIEKAHEWLSNAKILLANGDKDGAEVLLRRVGFALELIDALTTVGSLQEAADDQEAAHYKATNEQIPALKKEIEELKGKMATLKSQL</sequence>
<feature type="coiled-coil region" evidence="1">
    <location>
        <begin position="75"/>
        <end position="102"/>
    </location>
</feature>
<organism evidence="2 3">
    <name type="scientific">Bradymonas sediminis</name>
    <dbReference type="NCBI Taxonomy" id="1548548"/>
    <lineage>
        <taxon>Bacteria</taxon>
        <taxon>Deltaproteobacteria</taxon>
        <taxon>Bradymonadales</taxon>
        <taxon>Bradymonadaceae</taxon>
        <taxon>Bradymonas</taxon>
    </lineage>
</organism>
<dbReference type="KEGG" id="bsed:DN745_09615"/>
<dbReference type="Proteomes" id="UP000249799">
    <property type="component" value="Chromosome"/>
</dbReference>
<dbReference type="AlphaFoldDB" id="A0A2Z4FKT6"/>